<evidence type="ECO:0000256" key="1">
    <source>
        <dbReference type="SAM" id="SignalP"/>
    </source>
</evidence>
<sequence length="277" mass="29484">MKQISVLILGLFATFFVHSQSGVLDPTFGQNGFVTTVINGTYNFSNATIVQNDGKILVCGRAGEPSTYKATVARYNTDGSLDNSFANNGTLVIPIGNAKSFATDIALQNDGKIVMSAYTWNDVKGEFAAIRINSDGSFDSTFGNQGVQLISNSGSAVTQSLRIQDNGKILLAGYYDDEFAVLRLETDGTIDNSFGVSGWAITTFAGASSFIEEIEIQNDGKIIQGGLVLSSSQIFEMGIARLNTDGTIDQTFGSQGNLRFNIGNGNDFITGVAIQNI</sequence>
<dbReference type="AlphaFoldDB" id="A0A2U2XH56"/>
<protein>
    <recommendedName>
        <fullName evidence="4">Delta-60 repeat domain-containing protein</fullName>
    </recommendedName>
</protein>
<dbReference type="Gene3D" id="2.80.10.50">
    <property type="match status" value="2"/>
</dbReference>
<reference evidence="2 3" key="2">
    <citation type="submission" date="2018-05" db="EMBL/GenBank/DDBJ databases">
        <authorList>
            <person name="Lanie J.A."/>
            <person name="Ng W.-L."/>
            <person name="Kazmierczak K.M."/>
            <person name="Andrzejewski T.M."/>
            <person name="Davidsen T.M."/>
            <person name="Wayne K.J."/>
            <person name="Tettelin H."/>
            <person name="Glass J.I."/>
            <person name="Rusch D."/>
            <person name="Podicherti R."/>
            <person name="Tsui H.-C.T."/>
            <person name="Winkler M.E."/>
        </authorList>
    </citation>
    <scope>NUCLEOTIDE SEQUENCE [LARGE SCALE GENOMIC DNA]</scope>
    <source>
        <strain evidence="2 3">C305</strain>
    </source>
</reference>
<dbReference type="Pfam" id="PF17164">
    <property type="entry name" value="DUF5122"/>
    <property type="match status" value="4"/>
</dbReference>
<evidence type="ECO:0000313" key="2">
    <source>
        <dbReference type="EMBL" id="PWH87129.1"/>
    </source>
</evidence>
<dbReference type="Proteomes" id="UP000245370">
    <property type="component" value="Unassembled WGS sequence"/>
</dbReference>
<name>A0A2U2XH56_9FLAO</name>
<dbReference type="InterPro" id="IPR013431">
    <property type="entry name" value="Delta_60_rpt"/>
</dbReference>
<feature type="chain" id="PRO_5015533523" description="Delta-60 repeat domain-containing protein" evidence="1">
    <location>
        <begin position="20"/>
        <end position="277"/>
    </location>
</feature>
<evidence type="ECO:0000313" key="3">
    <source>
        <dbReference type="Proteomes" id="UP000245370"/>
    </source>
</evidence>
<dbReference type="SUPFAM" id="SSF63829">
    <property type="entry name" value="Calcium-dependent phosphotriesterase"/>
    <property type="match status" value="1"/>
</dbReference>
<dbReference type="NCBIfam" id="TIGR02608">
    <property type="entry name" value="delta_60_rpt"/>
    <property type="match status" value="4"/>
</dbReference>
<keyword evidence="3" id="KW-1185">Reference proteome</keyword>
<reference evidence="2 3" key="1">
    <citation type="submission" date="2018-05" db="EMBL/GenBank/DDBJ databases">
        <title>Brumimicrobium oceani sp. nov., isolated from coastal sediment.</title>
        <authorList>
            <person name="Kou Y."/>
        </authorList>
    </citation>
    <scope>NUCLEOTIDE SEQUENCE [LARGE SCALE GENOMIC DNA]</scope>
    <source>
        <strain evidence="2 3">C305</strain>
    </source>
</reference>
<feature type="signal peptide" evidence="1">
    <location>
        <begin position="1"/>
        <end position="19"/>
    </location>
</feature>
<proteinExistence type="predicted"/>
<gene>
    <name evidence="2" type="ORF">DIT68_02380</name>
</gene>
<comment type="caution">
    <text evidence="2">The sequence shown here is derived from an EMBL/GenBank/DDBJ whole genome shotgun (WGS) entry which is preliminary data.</text>
</comment>
<dbReference type="EMBL" id="QFRJ01000001">
    <property type="protein sequence ID" value="PWH87129.1"/>
    <property type="molecule type" value="Genomic_DNA"/>
</dbReference>
<organism evidence="2 3">
    <name type="scientific">Brumimicrobium oceani</name>
    <dbReference type="NCBI Taxonomy" id="2100725"/>
    <lineage>
        <taxon>Bacteria</taxon>
        <taxon>Pseudomonadati</taxon>
        <taxon>Bacteroidota</taxon>
        <taxon>Flavobacteriia</taxon>
        <taxon>Flavobacteriales</taxon>
        <taxon>Crocinitomicaceae</taxon>
        <taxon>Brumimicrobium</taxon>
    </lineage>
</organism>
<accession>A0A2U2XH56</accession>
<dbReference type="OrthoDB" id="9805017at2"/>
<keyword evidence="1" id="KW-0732">Signal</keyword>
<evidence type="ECO:0008006" key="4">
    <source>
        <dbReference type="Google" id="ProtNLM"/>
    </source>
</evidence>
<dbReference type="RefSeq" id="WP_109358209.1">
    <property type="nucleotide sequence ID" value="NZ_QFRJ01000001.1"/>
</dbReference>